<evidence type="ECO:0000313" key="2">
    <source>
        <dbReference type="EMBL" id="KAJ7354874.1"/>
    </source>
</evidence>
<feature type="region of interest" description="Disordered" evidence="1">
    <location>
        <begin position="93"/>
        <end position="114"/>
    </location>
</feature>
<organism evidence="2 3">
    <name type="scientific">Desmophyllum pertusum</name>
    <dbReference type="NCBI Taxonomy" id="174260"/>
    <lineage>
        <taxon>Eukaryota</taxon>
        <taxon>Metazoa</taxon>
        <taxon>Cnidaria</taxon>
        <taxon>Anthozoa</taxon>
        <taxon>Hexacorallia</taxon>
        <taxon>Scleractinia</taxon>
        <taxon>Caryophylliina</taxon>
        <taxon>Caryophylliidae</taxon>
        <taxon>Desmophyllum</taxon>
    </lineage>
</organism>
<evidence type="ECO:0000313" key="3">
    <source>
        <dbReference type="Proteomes" id="UP001163046"/>
    </source>
</evidence>
<dbReference type="AlphaFoldDB" id="A0A9W9YK09"/>
<dbReference type="Proteomes" id="UP001163046">
    <property type="component" value="Unassembled WGS sequence"/>
</dbReference>
<accession>A0A9W9YK09</accession>
<dbReference type="EMBL" id="MU827331">
    <property type="protein sequence ID" value="KAJ7354874.1"/>
    <property type="molecule type" value="Genomic_DNA"/>
</dbReference>
<sequence>MVVFPRSNKQFGKLKDMASPCVIEVVSSVNFQEMNLSITSSSSRVRPNVPSLPDKMPSMPLLNLTASDCNCSNVHGRHRQVLLKNEEAQGATRGLQNLTLSEKKQDEQPLEEEDSITEEVEEEWDEDETNFDVHVPTSKSVEYVPDNYVPSVKDVLFTETYTLKGSSFHEHFQSALKLCKEALKKKKLYQ</sequence>
<proteinExistence type="predicted"/>
<protein>
    <submittedName>
        <fullName evidence="2">Uncharacterized protein</fullName>
    </submittedName>
</protein>
<gene>
    <name evidence="2" type="ORF">OS493_029431</name>
</gene>
<evidence type="ECO:0000256" key="1">
    <source>
        <dbReference type="SAM" id="MobiDB-lite"/>
    </source>
</evidence>
<reference evidence="2" key="1">
    <citation type="submission" date="2023-01" db="EMBL/GenBank/DDBJ databases">
        <title>Genome assembly of the deep-sea coral Lophelia pertusa.</title>
        <authorList>
            <person name="Herrera S."/>
            <person name="Cordes E."/>
        </authorList>
    </citation>
    <scope>NUCLEOTIDE SEQUENCE</scope>
    <source>
        <strain evidence="2">USNM1676648</strain>
        <tissue evidence="2">Polyp</tissue>
    </source>
</reference>
<name>A0A9W9YK09_9CNID</name>
<comment type="caution">
    <text evidence="2">The sequence shown here is derived from an EMBL/GenBank/DDBJ whole genome shotgun (WGS) entry which is preliminary data.</text>
</comment>
<keyword evidence="3" id="KW-1185">Reference proteome</keyword>